<dbReference type="Proteomes" id="UP000219621">
    <property type="component" value="Unassembled WGS sequence"/>
</dbReference>
<proteinExistence type="predicted"/>
<dbReference type="RefSeq" id="WP_097279610.1">
    <property type="nucleotide sequence ID" value="NZ_OCNJ01000005.1"/>
</dbReference>
<reference evidence="2 3" key="1">
    <citation type="submission" date="2017-09" db="EMBL/GenBank/DDBJ databases">
        <authorList>
            <person name="Ehlers B."/>
            <person name="Leendertz F.H."/>
        </authorList>
    </citation>
    <scope>NUCLEOTIDE SEQUENCE [LARGE SCALE GENOMIC DNA]</scope>
    <source>
        <strain evidence="2 3">USBA 140</strain>
    </source>
</reference>
<dbReference type="OrthoDB" id="9779853at2"/>
<dbReference type="PANTHER" id="PTHR43689">
    <property type="entry name" value="HYDROLASE"/>
    <property type="match status" value="1"/>
</dbReference>
<dbReference type="EMBL" id="OCNJ01000005">
    <property type="protein sequence ID" value="SOD96261.1"/>
    <property type="molecule type" value="Genomic_DNA"/>
</dbReference>
<name>A0A286GL48_9PROT</name>
<evidence type="ECO:0000259" key="1">
    <source>
        <dbReference type="Pfam" id="PF12697"/>
    </source>
</evidence>
<dbReference type="AlphaFoldDB" id="A0A286GL48"/>
<sequence>MTQATEFLTVDGRRLEVARHPGTDHDAPTLIFLHEGLGSVGLWKGFPQAVGQATGCPVLVYSRAGYGRSDPVPVPRPLTYMHHEGLVVLPELMDVAGIGDAILVGHSDGASIALVNAGGVRDPRVRGVVAMAPHVFNEDISVASIREARTAYETGGLRDRLARHHADVDCAFWGWNRAWLDPDFRHWTIEEFLPAIRIPLLLIQGREDEYGTAAQLDAIARQSGGPVETCWLTPCRHSPHKDRPDETLAAIAAFVARVRREVPAAAAQP</sequence>
<protein>
    <submittedName>
        <fullName evidence="2">Pimeloyl-ACP methyl ester carboxylesterase</fullName>
    </submittedName>
</protein>
<dbReference type="Pfam" id="PF12697">
    <property type="entry name" value="Abhydrolase_6"/>
    <property type="match status" value="1"/>
</dbReference>
<dbReference type="PANTHER" id="PTHR43689:SF8">
    <property type="entry name" value="ALPHA_BETA-HYDROLASES SUPERFAMILY PROTEIN"/>
    <property type="match status" value="1"/>
</dbReference>
<feature type="domain" description="AB hydrolase-1" evidence="1">
    <location>
        <begin position="30"/>
        <end position="249"/>
    </location>
</feature>
<gene>
    <name evidence="2" type="ORF">SAMN05421508_105237</name>
</gene>
<dbReference type="Gene3D" id="3.40.50.1820">
    <property type="entry name" value="alpha/beta hydrolase"/>
    <property type="match status" value="1"/>
</dbReference>
<keyword evidence="3" id="KW-1185">Reference proteome</keyword>
<dbReference type="InterPro" id="IPR029058">
    <property type="entry name" value="AB_hydrolase_fold"/>
</dbReference>
<organism evidence="2 3">
    <name type="scientific">Caenispirillum bisanense</name>
    <dbReference type="NCBI Taxonomy" id="414052"/>
    <lineage>
        <taxon>Bacteria</taxon>
        <taxon>Pseudomonadati</taxon>
        <taxon>Pseudomonadota</taxon>
        <taxon>Alphaproteobacteria</taxon>
        <taxon>Rhodospirillales</taxon>
        <taxon>Novispirillaceae</taxon>
        <taxon>Caenispirillum</taxon>
    </lineage>
</organism>
<dbReference type="SUPFAM" id="SSF53474">
    <property type="entry name" value="alpha/beta-Hydrolases"/>
    <property type="match status" value="1"/>
</dbReference>
<evidence type="ECO:0000313" key="2">
    <source>
        <dbReference type="EMBL" id="SOD96261.1"/>
    </source>
</evidence>
<accession>A0A286GL48</accession>
<dbReference type="InterPro" id="IPR000073">
    <property type="entry name" value="AB_hydrolase_1"/>
</dbReference>
<evidence type="ECO:0000313" key="3">
    <source>
        <dbReference type="Proteomes" id="UP000219621"/>
    </source>
</evidence>